<evidence type="ECO:0000259" key="12">
    <source>
        <dbReference type="Pfam" id="PF08264"/>
    </source>
</evidence>
<dbReference type="SUPFAM" id="SSF52374">
    <property type="entry name" value="Nucleotidylyl transferase"/>
    <property type="match status" value="1"/>
</dbReference>
<dbReference type="Proteomes" id="UP000175744">
    <property type="component" value="Unassembled WGS sequence"/>
</dbReference>
<dbReference type="GO" id="GO:0005829">
    <property type="term" value="C:cytosol"/>
    <property type="evidence" value="ECO:0007669"/>
    <property type="project" value="TreeGrafter"/>
</dbReference>
<dbReference type="InterPro" id="IPR015413">
    <property type="entry name" value="Methionyl/Leucyl_tRNA_Synth"/>
</dbReference>
<comment type="subcellular location">
    <subcellularLocation>
        <location evidence="9">Cytoplasm</location>
    </subcellularLocation>
</comment>
<evidence type="ECO:0000256" key="3">
    <source>
        <dbReference type="ARBA" id="ARBA00022598"/>
    </source>
</evidence>
<dbReference type="SUPFAM" id="SSF50677">
    <property type="entry name" value="ValRS/IleRS/LeuRS editing domain"/>
    <property type="match status" value="1"/>
</dbReference>
<evidence type="ECO:0000256" key="5">
    <source>
        <dbReference type="ARBA" id="ARBA00022840"/>
    </source>
</evidence>
<feature type="domain" description="Methionyl/Valyl/Leucyl/Isoleucyl-tRNA synthetase anticodon-binding" evidence="12">
    <location>
        <begin position="655"/>
        <end position="774"/>
    </location>
</feature>
<evidence type="ECO:0000313" key="15">
    <source>
        <dbReference type="EMBL" id="OFI05042.1"/>
    </source>
</evidence>
<evidence type="ECO:0000313" key="16">
    <source>
        <dbReference type="Proteomes" id="UP000175744"/>
    </source>
</evidence>
<dbReference type="STRING" id="1121290.CLAOCE_19630"/>
<dbReference type="Pfam" id="PF08264">
    <property type="entry name" value="Anticodon_1"/>
    <property type="match status" value="1"/>
</dbReference>
<keyword evidence="3 9" id="KW-0436">Ligase</keyword>
<dbReference type="GO" id="GO:0004823">
    <property type="term" value="F:leucine-tRNA ligase activity"/>
    <property type="evidence" value="ECO:0007669"/>
    <property type="project" value="UniProtKB-UniRule"/>
</dbReference>
<evidence type="ECO:0000256" key="6">
    <source>
        <dbReference type="ARBA" id="ARBA00022917"/>
    </source>
</evidence>
<protein>
    <recommendedName>
        <fullName evidence="9">Leucine--tRNA ligase</fullName>
        <ecNumber evidence="9">6.1.1.4</ecNumber>
    </recommendedName>
    <alternativeName>
        <fullName evidence="9">Leucyl-tRNA synthetase</fullName>
        <shortName evidence="9">LeuRS</shortName>
    </alternativeName>
</protein>
<proteinExistence type="inferred from homology"/>
<comment type="similarity">
    <text evidence="1 9 10">Belongs to the class-I aminoacyl-tRNA synthetase family.</text>
</comment>
<dbReference type="GO" id="GO:0006429">
    <property type="term" value="P:leucyl-tRNA aminoacylation"/>
    <property type="evidence" value="ECO:0007669"/>
    <property type="project" value="UniProtKB-UniRule"/>
</dbReference>
<dbReference type="Gene3D" id="3.40.50.620">
    <property type="entry name" value="HUPs"/>
    <property type="match status" value="2"/>
</dbReference>
<evidence type="ECO:0000259" key="13">
    <source>
        <dbReference type="Pfam" id="PF09334"/>
    </source>
</evidence>
<dbReference type="InterPro" id="IPR009008">
    <property type="entry name" value="Val/Leu/Ile-tRNA-synth_edit"/>
</dbReference>
<dbReference type="Pfam" id="PF00133">
    <property type="entry name" value="tRNA-synt_1"/>
    <property type="match status" value="1"/>
</dbReference>
<evidence type="ECO:0000256" key="1">
    <source>
        <dbReference type="ARBA" id="ARBA00005594"/>
    </source>
</evidence>
<dbReference type="FunFam" id="3.40.50.620:FF:000056">
    <property type="entry name" value="Leucine--tRNA ligase"/>
    <property type="match status" value="1"/>
</dbReference>
<dbReference type="GO" id="GO:0002161">
    <property type="term" value="F:aminoacyl-tRNA deacylase activity"/>
    <property type="evidence" value="ECO:0007669"/>
    <property type="project" value="InterPro"/>
</dbReference>
<dbReference type="PANTHER" id="PTHR43740">
    <property type="entry name" value="LEUCYL-TRNA SYNTHETASE"/>
    <property type="match status" value="1"/>
</dbReference>
<keyword evidence="5 9" id="KW-0067">ATP-binding</keyword>
<dbReference type="InterPro" id="IPR002302">
    <property type="entry name" value="Leu-tRNA-ligase"/>
</dbReference>
<dbReference type="CDD" id="cd07958">
    <property type="entry name" value="Anticodon_Ia_Leu_BEm"/>
    <property type="match status" value="1"/>
</dbReference>
<dbReference type="Gene3D" id="3.10.20.590">
    <property type="match status" value="1"/>
</dbReference>
<dbReference type="EC" id="6.1.1.4" evidence="9"/>
<dbReference type="PANTHER" id="PTHR43740:SF2">
    <property type="entry name" value="LEUCINE--TRNA LIGASE, MITOCHONDRIAL"/>
    <property type="match status" value="1"/>
</dbReference>
<dbReference type="RefSeq" id="WP_070110925.1">
    <property type="nucleotide sequence ID" value="NZ_LZFO01000035.1"/>
</dbReference>
<keyword evidence="6 9" id="KW-0648">Protein biosynthesis</keyword>
<dbReference type="InterPro" id="IPR025709">
    <property type="entry name" value="Leu_tRNA-synth_edit"/>
</dbReference>
<reference evidence="15 16" key="1">
    <citation type="submission" date="2016-06" db="EMBL/GenBank/DDBJ databases">
        <title>Genome sequence of Clostridium acetireducens DSM 10703.</title>
        <authorList>
            <person name="Poehlein A."/>
            <person name="Fluechter S."/>
            <person name="Duerre P."/>
            <person name="Daniel R."/>
        </authorList>
    </citation>
    <scope>NUCLEOTIDE SEQUENCE [LARGE SCALE GENOMIC DNA]</scope>
    <source>
        <strain evidence="15 16">DSM 10703</strain>
    </source>
</reference>
<dbReference type="OrthoDB" id="9810365at2"/>
<evidence type="ECO:0000256" key="9">
    <source>
        <dbReference type="HAMAP-Rule" id="MF_00049"/>
    </source>
</evidence>
<comment type="catalytic activity">
    <reaction evidence="8 9">
        <text>tRNA(Leu) + L-leucine + ATP = L-leucyl-tRNA(Leu) + AMP + diphosphate</text>
        <dbReference type="Rhea" id="RHEA:11688"/>
        <dbReference type="Rhea" id="RHEA-COMP:9613"/>
        <dbReference type="Rhea" id="RHEA-COMP:9622"/>
        <dbReference type="ChEBI" id="CHEBI:30616"/>
        <dbReference type="ChEBI" id="CHEBI:33019"/>
        <dbReference type="ChEBI" id="CHEBI:57427"/>
        <dbReference type="ChEBI" id="CHEBI:78442"/>
        <dbReference type="ChEBI" id="CHEBI:78494"/>
        <dbReference type="ChEBI" id="CHEBI:456215"/>
        <dbReference type="EC" id="6.1.1.4"/>
    </reaction>
</comment>
<dbReference type="CDD" id="cd00812">
    <property type="entry name" value="LeuRS_core"/>
    <property type="match status" value="1"/>
</dbReference>
<feature type="domain" description="Methionyl/Leucyl tRNA synthetase" evidence="13">
    <location>
        <begin position="44"/>
        <end position="183"/>
    </location>
</feature>
<keyword evidence="7 9" id="KW-0030">Aminoacyl-tRNA synthetase</keyword>
<evidence type="ECO:0000256" key="4">
    <source>
        <dbReference type="ARBA" id="ARBA00022741"/>
    </source>
</evidence>
<dbReference type="PATRIC" id="fig|1121290.3.peg.1980"/>
<evidence type="ECO:0000259" key="14">
    <source>
        <dbReference type="Pfam" id="PF13603"/>
    </source>
</evidence>
<evidence type="ECO:0000256" key="8">
    <source>
        <dbReference type="ARBA" id="ARBA00047469"/>
    </source>
</evidence>
<feature type="short sequence motif" description="'KMSKS' region" evidence="9">
    <location>
        <begin position="571"/>
        <end position="575"/>
    </location>
</feature>
<name>A0A1E8EWP3_9CLOT</name>
<dbReference type="InterPro" id="IPR013155">
    <property type="entry name" value="M/V/L/I-tRNA-synth_anticd-bd"/>
</dbReference>
<dbReference type="HAMAP" id="MF_00049_B">
    <property type="entry name" value="Leu_tRNA_synth_B"/>
    <property type="match status" value="1"/>
</dbReference>
<keyword evidence="2 9" id="KW-0963">Cytoplasm</keyword>
<feature type="binding site" evidence="9">
    <location>
        <position position="574"/>
    </location>
    <ligand>
        <name>ATP</name>
        <dbReference type="ChEBI" id="CHEBI:30616"/>
    </ligand>
</feature>
<dbReference type="FunFam" id="1.10.730.10:FF:000002">
    <property type="entry name" value="Leucine--tRNA ligase"/>
    <property type="match status" value="1"/>
</dbReference>
<comment type="caution">
    <text evidence="15">The sequence shown here is derived from an EMBL/GenBank/DDBJ whole genome shotgun (WGS) entry which is preliminary data.</text>
</comment>
<dbReference type="PRINTS" id="PR00985">
    <property type="entry name" value="TRNASYNTHLEU"/>
</dbReference>
<keyword evidence="4 9" id="KW-0547">Nucleotide-binding</keyword>
<feature type="domain" description="Leucyl-tRNA synthetase editing" evidence="14">
    <location>
        <begin position="219"/>
        <end position="396"/>
    </location>
</feature>
<accession>A0A1E8EWP3</accession>
<evidence type="ECO:0000256" key="2">
    <source>
        <dbReference type="ARBA" id="ARBA00022490"/>
    </source>
</evidence>
<dbReference type="EMBL" id="LZFO01000035">
    <property type="protein sequence ID" value="OFI05042.1"/>
    <property type="molecule type" value="Genomic_DNA"/>
</dbReference>
<sequence>MTNYGTNIDAKWQKKWEETGIYKFDENNPGKNLYVLEMFSYPSASKLHAGHWFNYGPVDTWARFKRMNGYNVFQPMGFDAFGLPAENFAIKTGIHPKDSTEKNIESMEKQLRAMGAMFNWENEIITCNPDYYKWTQWVFLQLYKKGLAYRKNAPVNWCPSCNTVLANEQVLDGCCERCSSEVIKKDLTQWFLKITDYADELLEKLDELDWPEQTKAMQKHWIGRSTGTDAIFKVVDSDLEFEVFTTRVDTLFGVTYAVLAPENPLVDKLTTDEYKSQVEEYKNQAKKQSEIERQSITREKTGVFTGSYAINPINGRKVPIWVGDYVLSTYGTGAVMAVPAHDERDFAFATKYNLPIERVIEGGELPFTEYGKMVNSGEFNGLEGEEARKAVTKKLESMKLGSEKVNYRLRDWLVSRQRYWGAPIPIIHCEKCGTVPVPEKDLPVELPYDVEFTPDGKSPLSKSPEFVNTTCPVCGAPAKREADTLDTFVCSSWYFLRYPDNNNSEKAFDTDKINRMLPVDKYVGGPEHACMHLLYARFITKALRDMGYINFGEPFTSLTHQGLILGPDGLKMSKSKGNTISPDDYISEFGADVFRMYLMFGFDYTEGGAWSDEGIKSMGRFIDRVDRIINSCVEELNKDTNDKTSIDAAEKELNYVRHNSIKSILEDAEKMQFNTCIARLMEFTNALSKYLNEENKNTSILKESIVDFVKLLAPFAPHFAEEQWEIIGMPYSVFNEKFPVFNPKALIKEEIEIAIQINGKIKSRIEIPTNLTEKEIKNAALEDFHIQELLKDKTIIKIIVIKGRLVNIVAK</sequence>
<dbReference type="InterPro" id="IPR002300">
    <property type="entry name" value="aa-tRNA-synth_Ia"/>
</dbReference>
<comment type="caution">
    <text evidence="9">Lacks conserved residue(s) required for the propagation of feature annotation.</text>
</comment>
<dbReference type="SUPFAM" id="SSF47323">
    <property type="entry name" value="Anticodon-binding domain of a subclass of class I aminoacyl-tRNA synthetases"/>
    <property type="match status" value="1"/>
</dbReference>
<feature type="domain" description="Aminoacyl-tRNA synthetase class Ia" evidence="11">
    <location>
        <begin position="409"/>
        <end position="601"/>
    </location>
</feature>
<evidence type="ECO:0000256" key="10">
    <source>
        <dbReference type="RuleBase" id="RU363039"/>
    </source>
</evidence>
<dbReference type="Gene3D" id="1.10.730.10">
    <property type="entry name" value="Isoleucyl-tRNA Synthetase, Domain 1"/>
    <property type="match status" value="1"/>
</dbReference>
<dbReference type="FunFam" id="3.40.50.620:FF:000003">
    <property type="entry name" value="Leucine--tRNA ligase"/>
    <property type="match status" value="1"/>
</dbReference>
<organism evidence="15 16">
    <name type="scientific">Clostridium acetireducens DSM 10703</name>
    <dbReference type="NCBI Taxonomy" id="1121290"/>
    <lineage>
        <taxon>Bacteria</taxon>
        <taxon>Bacillati</taxon>
        <taxon>Bacillota</taxon>
        <taxon>Clostridia</taxon>
        <taxon>Eubacteriales</taxon>
        <taxon>Clostridiaceae</taxon>
        <taxon>Clostridium</taxon>
    </lineage>
</organism>
<gene>
    <name evidence="9 15" type="primary">leuS</name>
    <name evidence="15" type="ORF">CLOACE_19630</name>
</gene>
<dbReference type="GO" id="GO:0005524">
    <property type="term" value="F:ATP binding"/>
    <property type="evidence" value="ECO:0007669"/>
    <property type="project" value="UniProtKB-UniRule"/>
</dbReference>
<keyword evidence="16" id="KW-1185">Reference proteome</keyword>
<dbReference type="NCBIfam" id="TIGR00396">
    <property type="entry name" value="leuS_bact"/>
    <property type="match status" value="1"/>
</dbReference>
<dbReference type="Pfam" id="PF09334">
    <property type="entry name" value="tRNA-synt_1g"/>
    <property type="match status" value="1"/>
</dbReference>
<evidence type="ECO:0000256" key="7">
    <source>
        <dbReference type="ARBA" id="ARBA00023146"/>
    </source>
</evidence>
<dbReference type="InterPro" id="IPR014729">
    <property type="entry name" value="Rossmann-like_a/b/a_fold"/>
</dbReference>
<dbReference type="AlphaFoldDB" id="A0A1E8EWP3"/>
<evidence type="ECO:0000259" key="11">
    <source>
        <dbReference type="Pfam" id="PF00133"/>
    </source>
</evidence>
<dbReference type="InterPro" id="IPR009080">
    <property type="entry name" value="tRNAsynth_Ia_anticodon-bd"/>
</dbReference>
<dbReference type="Pfam" id="PF13603">
    <property type="entry name" value="tRNA-synt_1_2"/>
    <property type="match status" value="1"/>
</dbReference>